<name>A0A2W2BEQ3_9BACT</name>
<keyword evidence="5" id="KW-1185">Reference proteome</keyword>
<dbReference type="InterPro" id="IPR026444">
    <property type="entry name" value="Secre_tail"/>
</dbReference>
<dbReference type="OrthoDB" id="1652165at2"/>
<protein>
    <submittedName>
        <fullName evidence="4">Uncharacterized protein</fullName>
    </submittedName>
</protein>
<evidence type="ECO:0000313" key="4">
    <source>
        <dbReference type="EMBL" id="PZF72066.1"/>
    </source>
</evidence>
<feature type="domain" description="PKD-like" evidence="2">
    <location>
        <begin position="738"/>
        <end position="814"/>
    </location>
</feature>
<evidence type="ECO:0000313" key="5">
    <source>
        <dbReference type="Proteomes" id="UP000248745"/>
    </source>
</evidence>
<dbReference type="AlphaFoldDB" id="A0A2W2BEQ3"/>
<dbReference type="Pfam" id="PF18962">
    <property type="entry name" value="Por_Secre_tail"/>
    <property type="match status" value="1"/>
</dbReference>
<dbReference type="Pfam" id="PF19408">
    <property type="entry name" value="PKD_6"/>
    <property type="match status" value="1"/>
</dbReference>
<reference evidence="4 5" key="1">
    <citation type="submission" date="2018-06" db="EMBL/GenBank/DDBJ databases">
        <title>Mucibacter soli gen. nov., sp. nov., a new member of the family Chitinophagaceae producing mucin.</title>
        <authorList>
            <person name="Kim M.-K."/>
            <person name="Park S."/>
            <person name="Kim T.-S."/>
            <person name="Joung Y."/>
            <person name="Han J.-H."/>
            <person name="Kim S.B."/>
        </authorList>
    </citation>
    <scope>NUCLEOTIDE SEQUENCE [LARGE SCALE GENOMIC DNA]</scope>
    <source>
        <strain evidence="4 5">R1-15</strain>
    </source>
</reference>
<dbReference type="RefSeq" id="WP_110999581.1">
    <property type="nucleotide sequence ID" value="NZ_QKTW01000019.1"/>
</dbReference>
<evidence type="ECO:0000259" key="2">
    <source>
        <dbReference type="Pfam" id="PF19408"/>
    </source>
</evidence>
<sequence>MIRSKYFPLVLLFSGMFSTQNDVLAQESNPFPSSNVPFPSGIMKPNLQPGTFGEAFGFIENKGQIKDQSGKNRKDVQFKLSAENVNVFISNGALHYQWTVKNGEKTNIYRMDMLLAGANKHAKMERSGVQQYHESYVSKGKTMDIAAYEKIVYKNIYHNIDWQLYLKDGHMEYDFVVHPGGNVSDIQLSYNGASDLQKQTDGGLRVTTPMGYVTEQSPYSYTTNGYGESKTVASNFSVKGNTVSFNTDKYEGTLIIDPILQWATYYGGNNPENGYAVATDAAGNVYLTGYTSSTTNIATAGAYLSTYVAGNDVFLAKFNSAGARIWGTYFGGVNGDQANAITCDKWGNVYLAGNTTSGSGSGFPVTASSAQSSFGGGTDAFLAKFDTAGNFKWTTYYGGTGTDYGYCVKVTDSGTVYFSGTTTSPNNMSTPGSFKDTLSTGLNTSDAFLAKFDTAGVRQWGTYYGGNDYEDSRAIAIDDSGNVYMSGTTRSVMGIATANAFQTSFAGTLPYGNDAFLAKFTSAGTRVWGTYFGGLGNDAAAGVSYGNGLVNMVGSTSSASAGTSTYWSAGLATTGAYQDTQRGNGDAFIAQFDVNGARTWSTYVGGEGADAANGVYADGIGNIYVVGQTKSKTGMFPTPGVLRDTFTGNPNLGNDIFLAKFNNQGVRQWGTYYGGTMEDVGRAIAGLASAGTVYFSGVTSSVTGMATANGFQPVQSNNPSGNNQDAFLVKLFECPPVQKPDTIVGIDSICPLSTITLTTPKQPTATAYIWTLPNGWTGTSDSNSITVTATQSGGFITVKAANFCDTSAADSMSVYVYMVAPAVITVNGFVLGTASSYATYQWILNNGVIPGATNATYTVTQNGNYSVAVTSPQGCVDTSVAYVVTNVGVNNINPIAAQVSIFPNPAKDVVNIYAPVKVNATLTDVAGKVIKTQNNVQSISVNELAEGVYLLRLTDANGTFIKVEKIIKQNK</sequence>
<dbReference type="PANTHER" id="PTHR35580:SF1">
    <property type="entry name" value="PHYTASE-LIKE DOMAIN-CONTAINING PROTEIN"/>
    <property type="match status" value="1"/>
</dbReference>
<dbReference type="InterPro" id="IPR052918">
    <property type="entry name" value="Motility_Chemotaxis_Reg"/>
</dbReference>
<comment type="caution">
    <text evidence="4">The sequence shown here is derived from an EMBL/GenBank/DDBJ whole genome shotgun (WGS) entry which is preliminary data.</text>
</comment>
<dbReference type="InterPro" id="IPR013783">
    <property type="entry name" value="Ig-like_fold"/>
</dbReference>
<dbReference type="Pfam" id="PF06739">
    <property type="entry name" value="SBBP"/>
    <property type="match status" value="4"/>
</dbReference>
<proteinExistence type="predicted"/>
<evidence type="ECO:0000259" key="1">
    <source>
        <dbReference type="Pfam" id="PF18962"/>
    </source>
</evidence>
<accession>A0A2W2BEQ3</accession>
<dbReference type="InterPro" id="IPR010620">
    <property type="entry name" value="SBBP_repeat"/>
</dbReference>
<gene>
    <name evidence="4" type="ORF">DN068_14095</name>
</gene>
<feature type="domain" description="DUF7948" evidence="3">
    <location>
        <begin position="58"/>
        <end position="259"/>
    </location>
</feature>
<dbReference type="EMBL" id="QKTW01000019">
    <property type="protein sequence ID" value="PZF72066.1"/>
    <property type="molecule type" value="Genomic_DNA"/>
</dbReference>
<dbReference type="Gene3D" id="2.60.40.10">
    <property type="entry name" value="Immunoglobulins"/>
    <property type="match status" value="1"/>
</dbReference>
<feature type="domain" description="Secretion system C-terminal sorting" evidence="1">
    <location>
        <begin position="901"/>
        <end position="964"/>
    </location>
</feature>
<dbReference type="PANTHER" id="PTHR35580">
    <property type="entry name" value="CELL SURFACE GLYCOPROTEIN (S-LAYER PROTEIN)-LIKE PROTEIN"/>
    <property type="match status" value="1"/>
</dbReference>
<dbReference type="InterPro" id="IPR057708">
    <property type="entry name" value="DUF7948"/>
</dbReference>
<dbReference type="Proteomes" id="UP000248745">
    <property type="component" value="Unassembled WGS sequence"/>
</dbReference>
<dbReference type="NCBIfam" id="TIGR04183">
    <property type="entry name" value="Por_Secre_tail"/>
    <property type="match status" value="1"/>
</dbReference>
<organism evidence="4 5">
    <name type="scientific">Taibaiella soli</name>
    <dbReference type="NCBI Taxonomy" id="1649169"/>
    <lineage>
        <taxon>Bacteria</taxon>
        <taxon>Pseudomonadati</taxon>
        <taxon>Bacteroidota</taxon>
        <taxon>Chitinophagia</taxon>
        <taxon>Chitinophagales</taxon>
        <taxon>Chitinophagaceae</taxon>
        <taxon>Taibaiella</taxon>
    </lineage>
</organism>
<dbReference type="InterPro" id="IPR045829">
    <property type="entry name" value="PKD_6"/>
</dbReference>
<dbReference type="CDD" id="cd00146">
    <property type="entry name" value="PKD"/>
    <property type="match status" value="1"/>
</dbReference>
<evidence type="ECO:0000259" key="3">
    <source>
        <dbReference type="Pfam" id="PF25778"/>
    </source>
</evidence>
<dbReference type="Pfam" id="PF25778">
    <property type="entry name" value="DUF7948"/>
    <property type="match status" value="1"/>
</dbReference>